<organism evidence="4 5">
    <name type="scientific">Polyporus arcularius HHB13444</name>
    <dbReference type="NCBI Taxonomy" id="1314778"/>
    <lineage>
        <taxon>Eukaryota</taxon>
        <taxon>Fungi</taxon>
        <taxon>Dikarya</taxon>
        <taxon>Basidiomycota</taxon>
        <taxon>Agaricomycotina</taxon>
        <taxon>Agaricomycetes</taxon>
        <taxon>Polyporales</taxon>
        <taxon>Polyporaceae</taxon>
        <taxon>Polyporus</taxon>
    </lineage>
</organism>
<evidence type="ECO:0000313" key="4">
    <source>
        <dbReference type="EMBL" id="TFK93228.1"/>
    </source>
</evidence>
<name>A0A5C3PZD9_9APHY</name>
<dbReference type="Pfam" id="PF10342">
    <property type="entry name" value="Kre9_KNH"/>
    <property type="match status" value="1"/>
</dbReference>
<dbReference type="InParanoid" id="A0A5C3PZD9"/>
<evidence type="ECO:0000259" key="3">
    <source>
        <dbReference type="Pfam" id="PF10342"/>
    </source>
</evidence>
<dbReference type="AlphaFoldDB" id="A0A5C3PZD9"/>
<sequence>MSAYSTRAILVVLTLFACLAQLVMGAAVPAQAVDKRDVFVPPVLYPHAGTVWAQGQTHNVTWDTSNAPEQITNRQGFILLRKGDLATPVVLGNGFDILLGRIEVTLPKSLLSGDDYSLVLFGDSGNFSPQFTINGVSL</sequence>
<dbReference type="Proteomes" id="UP000308197">
    <property type="component" value="Unassembled WGS sequence"/>
</dbReference>
<dbReference type="PROSITE" id="PS51257">
    <property type="entry name" value="PROKAR_LIPOPROTEIN"/>
    <property type="match status" value="1"/>
</dbReference>
<accession>A0A5C3PZD9</accession>
<keyword evidence="1 2" id="KW-0732">Signal</keyword>
<dbReference type="EMBL" id="ML210985">
    <property type="protein sequence ID" value="TFK93228.1"/>
    <property type="molecule type" value="Genomic_DNA"/>
</dbReference>
<protein>
    <recommendedName>
        <fullName evidence="3">Yeast cell wall synthesis Kre9/Knh1-like N-terminal domain-containing protein</fullName>
    </recommendedName>
</protein>
<dbReference type="InterPro" id="IPR018466">
    <property type="entry name" value="Kre9/Knh1-like_N"/>
</dbReference>
<evidence type="ECO:0000256" key="1">
    <source>
        <dbReference type="ARBA" id="ARBA00022729"/>
    </source>
</evidence>
<feature type="chain" id="PRO_5022705394" description="Yeast cell wall synthesis Kre9/Knh1-like N-terminal domain-containing protein" evidence="2">
    <location>
        <begin position="26"/>
        <end position="138"/>
    </location>
</feature>
<feature type="domain" description="Yeast cell wall synthesis Kre9/Knh1-like N-terminal" evidence="3">
    <location>
        <begin position="46"/>
        <end position="133"/>
    </location>
</feature>
<proteinExistence type="predicted"/>
<gene>
    <name evidence="4" type="ORF">K466DRAFT_511996</name>
</gene>
<reference evidence="4 5" key="1">
    <citation type="journal article" date="2019" name="Nat. Ecol. Evol.">
        <title>Megaphylogeny resolves global patterns of mushroom evolution.</title>
        <authorList>
            <person name="Varga T."/>
            <person name="Krizsan K."/>
            <person name="Foldi C."/>
            <person name="Dima B."/>
            <person name="Sanchez-Garcia M."/>
            <person name="Sanchez-Ramirez S."/>
            <person name="Szollosi G.J."/>
            <person name="Szarkandi J.G."/>
            <person name="Papp V."/>
            <person name="Albert L."/>
            <person name="Andreopoulos W."/>
            <person name="Angelini C."/>
            <person name="Antonin V."/>
            <person name="Barry K.W."/>
            <person name="Bougher N.L."/>
            <person name="Buchanan P."/>
            <person name="Buyck B."/>
            <person name="Bense V."/>
            <person name="Catcheside P."/>
            <person name="Chovatia M."/>
            <person name="Cooper J."/>
            <person name="Damon W."/>
            <person name="Desjardin D."/>
            <person name="Finy P."/>
            <person name="Geml J."/>
            <person name="Haridas S."/>
            <person name="Hughes K."/>
            <person name="Justo A."/>
            <person name="Karasinski D."/>
            <person name="Kautmanova I."/>
            <person name="Kiss B."/>
            <person name="Kocsube S."/>
            <person name="Kotiranta H."/>
            <person name="LaButti K.M."/>
            <person name="Lechner B.E."/>
            <person name="Liimatainen K."/>
            <person name="Lipzen A."/>
            <person name="Lukacs Z."/>
            <person name="Mihaltcheva S."/>
            <person name="Morgado L.N."/>
            <person name="Niskanen T."/>
            <person name="Noordeloos M.E."/>
            <person name="Ohm R.A."/>
            <person name="Ortiz-Santana B."/>
            <person name="Ovrebo C."/>
            <person name="Racz N."/>
            <person name="Riley R."/>
            <person name="Savchenko A."/>
            <person name="Shiryaev A."/>
            <person name="Soop K."/>
            <person name="Spirin V."/>
            <person name="Szebenyi C."/>
            <person name="Tomsovsky M."/>
            <person name="Tulloss R.E."/>
            <person name="Uehling J."/>
            <person name="Grigoriev I.V."/>
            <person name="Vagvolgyi C."/>
            <person name="Papp T."/>
            <person name="Martin F.M."/>
            <person name="Miettinen O."/>
            <person name="Hibbett D.S."/>
            <person name="Nagy L.G."/>
        </authorList>
    </citation>
    <scope>NUCLEOTIDE SEQUENCE [LARGE SCALE GENOMIC DNA]</scope>
    <source>
        <strain evidence="4 5">HHB13444</strain>
    </source>
</reference>
<feature type="signal peptide" evidence="2">
    <location>
        <begin position="1"/>
        <end position="25"/>
    </location>
</feature>
<evidence type="ECO:0000256" key="2">
    <source>
        <dbReference type="SAM" id="SignalP"/>
    </source>
</evidence>
<evidence type="ECO:0000313" key="5">
    <source>
        <dbReference type="Proteomes" id="UP000308197"/>
    </source>
</evidence>
<keyword evidence="5" id="KW-1185">Reference proteome</keyword>